<keyword evidence="1" id="KW-0812">Transmembrane</keyword>
<sequence length="439" mass="46989">MVVRSKITEFGRRTDGAMTSFGVLLAITIIIVGGLAIDVSNVVMARTHLQVAADSAAHAALVVRETTVDEGVAKGVAIDIANGSLPPSYFGSTITEADIQFGTWDAASQVFTPSPGADDAVLVNTQRLAARQNSVGTYFLRFIGMNHMDVVSQSVFETYIPTCFREGFVAEGPVDVTSSNLYTSGFCIHSNSFVELNCDNEYQDDVIVSMPDKRDLVLPSEGFDCNVGLEPALRDGSYELRILQRVAEIIAGVQDKTSPHYRSYITSDTPVFMDRNQKIDTQWVEGRIHVLDCANSTQKAMAAAGSTMRRGILVTDCQLNFPENVAFEDAVIASENPTAGYAISAAEGFRLGKVDNCADGGDAQIVTRGGVKFAMGVEFHNGQVIAAKDIAFTSNAGTIRGVSLVSGGTIHGTTESTIGFCGGAGMENNFYAWYFRLAA</sequence>
<organism evidence="4 5">
    <name type="scientific">Silicimonas algicola</name>
    <dbReference type="NCBI Taxonomy" id="1826607"/>
    <lineage>
        <taxon>Bacteria</taxon>
        <taxon>Pseudomonadati</taxon>
        <taxon>Pseudomonadota</taxon>
        <taxon>Alphaproteobacteria</taxon>
        <taxon>Rhodobacterales</taxon>
        <taxon>Paracoccaceae</taxon>
    </lineage>
</organism>
<dbReference type="AlphaFoldDB" id="A0A316G800"/>
<feature type="domain" description="Putative Flp pilus-assembly TadG-like N-terminal" evidence="2">
    <location>
        <begin position="16"/>
        <end position="60"/>
    </location>
</feature>
<dbReference type="Pfam" id="PF25269">
    <property type="entry name" value="DUF7867"/>
    <property type="match status" value="1"/>
</dbReference>
<comment type="caution">
    <text evidence="4">The sequence shown here is derived from an EMBL/GenBank/DDBJ whole genome shotgun (WGS) entry which is preliminary data.</text>
</comment>
<name>A0A316G800_9RHOB</name>
<keyword evidence="5" id="KW-1185">Reference proteome</keyword>
<dbReference type="RefSeq" id="WP_109759524.1">
    <property type="nucleotide sequence ID" value="NZ_CP034588.1"/>
</dbReference>
<dbReference type="OrthoDB" id="7863619at2"/>
<feature type="domain" description="DUF7867" evidence="3">
    <location>
        <begin position="167"/>
        <end position="422"/>
    </location>
</feature>
<dbReference type="KEGG" id="salo:EF888_17795"/>
<keyword evidence="1" id="KW-0472">Membrane</keyword>
<gene>
    <name evidence="4" type="ORF">C8D95_105162</name>
</gene>
<proteinExistence type="predicted"/>
<evidence type="ECO:0000313" key="5">
    <source>
        <dbReference type="Proteomes" id="UP000245390"/>
    </source>
</evidence>
<accession>A0A316G800</accession>
<dbReference type="InterPro" id="IPR028087">
    <property type="entry name" value="Tad_N"/>
</dbReference>
<feature type="transmembrane region" description="Helical" evidence="1">
    <location>
        <begin position="21"/>
        <end position="44"/>
    </location>
</feature>
<evidence type="ECO:0000259" key="3">
    <source>
        <dbReference type="Pfam" id="PF25269"/>
    </source>
</evidence>
<keyword evidence="1" id="KW-1133">Transmembrane helix</keyword>
<protein>
    <submittedName>
        <fullName evidence="4">Flp pilus assembly protein TadG</fullName>
    </submittedName>
</protein>
<reference evidence="4 5" key="1">
    <citation type="submission" date="2018-05" db="EMBL/GenBank/DDBJ databases">
        <title>Genomic Encyclopedia of Type Strains, Phase IV (KMG-IV): sequencing the most valuable type-strain genomes for metagenomic binning, comparative biology and taxonomic classification.</title>
        <authorList>
            <person name="Goeker M."/>
        </authorList>
    </citation>
    <scope>NUCLEOTIDE SEQUENCE [LARGE SCALE GENOMIC DNA]</scope>
    <source>
        <strain evidence="4 5">DSM 103371</strain>
    </source>
</reference>
<evidence type="ECO:0000313" key="4">
    <source>
        <dbReference type="EMBL" id="PWK56096.1"/>
    </source>
</evidence>
<dbReference type="EMBL" id="QGGV01000005">
    <property type="protein sequence ID" value="PWK56096.1"/>
    <property type="molecule type" value="Genomic_DNA"/>
</dbReference>
<evidence type="ECO:0000259" key="2">
    <source>
        <dbReference type="Pfam" id="PF13400"/>
    </source>
</evidence>
<dbReference type="InterPro" id="IPR057189">
    <property type="entry name" value="DUF7867"/>
</dbReference>
<dbReference type="Proteomes" id="UP000245390">
    <property type="component" value="Unassembled WGS sequence"/>
</dbReference>
<evidence type="ECO:0000256" key="1">
    <source>
        <dbReference type="SAM" id="Phobius"/>
    </source>
</evidence>
<dbReference type="Pfam" id="PF13400">
    <property type="entry name" value="Tad"/>
    <property type="match status" value="1"/>
</dbReference>